<keyword evidence="4 8" id="KW-0732">Signal</keyword>
<evidence type="ECO:0000313" key="10">
    <source>
        <dbReference type="EMBL" id="MFB9861274.1"/>
    </source>
</evidence>
<gene>
    <name evidence="10" type="ORF">ACFFLE_09380</name>
</gene>
<dbReference type="Gene3D" id="2.60.40.1280">
    <property type="match status" value="1"/>
</dbReference>
<evidence type="ECO:0000256" key="5">
    <source>
        <dbReference type="ARBA" id="ARBA00023088"/>
    </source>
</evidence>
<feature type="region of interest" description="Disordered" evidence="6">
    <location>
        <begin position="30"/>
        <end position="102"/>
    </location>
</feature>
<evidence type="ECO:0000256" key="1">
    <source>
        <dbReference type="ARBA" id="ARBA00004168"/>
    </source>
</evidence>
<comment type="caution">
    <text evidence="10">The sequence shown here is derived from an EMBL/GenBank/DDBJ whole genome shotgun (WGS) entry which is preliminary data.</text>
</comment>
<evidence type="ECO:0000256" key="6">
    <source>
        <dbReference type="SAM" id="MobiDB-lite"/>
    </source>
</evidence>
<dbReference type="SUPFAM" id="SSF49401">
    <property type="entry name" value="Bacterial adhesins"/>
    <property type="match status" value="7"/>
</dbReference>
<evidence type="ECO:0000256" key="2">
    <source>
        <dbReference type="ARBA" id="ARBA00022512"/>
    </source>
</evidence>
<dbReference type="InterPro" id="IPR041033">
    <property type="entry name" value="SpaA_PFL_dom_1"/>
</dbReference>
<proteinExistence type="predicted"/>
<sequence>MKKLIFIYVALLLILSSILTSPLSMVAAEVTNDEESVEIESVDPNDEGETDVTETEESTEKSKEPAPGAVDSSEAEQEGAEKDNTSKKSSEAQKEEVVEEKRGLSVGTKKALNLEGTSISSKNPIKAEETFILELEAHLSENHNYGVEDKVTYNLPASLNVVETVNDFVASDTNNVASYTVNSNGVLEIEFLEAVAVSRNENMTFTVQVAFDSNHIAEGAREAIIDPINNEDAIIVPLAVEETEEATEESTEEATEESTEETTEESTEEPKKEAKKEGSANKKEARKKEVAPLAELTPNIFEFRSLTHNGVEIVDGSNIDLSDGTEVELIYDWNTEGMNAQSGDTATIQIPDVFEQVSTPQIELVTNGVKVGTYQIQNGQLQIIFNDNIEEGYVSNGELGLNLKFDLQKFEENIEQIIKFNDTKGTELKVLAKPNNLASGITKEGHPDRNHNAKEITWTIDVINNSGEAVTTATLSDILPEGLGTPENFVINELSTNLSGDKVLGVAVDTITPNISETGFEIAFDNLGAYQGYRVQYTTPITDRTQTAFTNDATFYDGESNLPAEATVTGLTASNPIEKAGSYNKNTGQIDWTVVVNENGSAIENAVIDDVLPEGLSVDEGKFTVKKFVDGSSAGEISVDPKSFPIDLGAVAANEHFEIRFSTDIDYSKVNGGAYQSNNSFENIATLSDGDEEIGRDEAVVEYNRQPLLKKKASSSGIDYENKKLSWTVDLNKAQHELKDVVVTDTLPAGLTLTKDDIVIKNSEGENVDVAMTIAQGVKDSEGGEVTFNFGDIGTQHIIIQYNTEITDFSKNKFSNTIGIAGDGIGDEEHSNTVPVNPPANSFNKKFTGIDYNLKTMSWNLKVNPIREGIKSLVIEDDFPNKGMILIPETVKVSHSADGELTLGEDYTLEPRTEEGDTGYQKGFIIKMIGNYSTLDGGSLDVSYKTSYDPQFEVEGNTLDPHLNGEGQAKLYLNKANFSGETTSGHNIDINRNANTTVRTDSWNSGKKEGQLVHIDNENNVVNGWKNGTDRKVAWQLYTNYQQQNLGENVVVTDTLQYEGTIDADSIKVSTYNVSSDGKTTITNEVLDPSTYSLDVTGKTFTLTFNEEVSERYVIEFLTTVPNVSKENYTNKATVSVDGEDYPYSGTVSYKKYNDFLDKSSIGHEGSNIYIGENIDWQVQVNDSLSIIEDAEITDIISAGLEYIQGSLKVSTVDGNVLSEGEDYVFSTTKTEDGKTRLNIELSETLNQTLVLNYTTAVTAEDGDTVNNKVDLNGNSIERRTVSTEELTAEQFSWASGEFNPKRGALEIVKLDTETGEPIANNPAMFELYYELNGERVLFADEIQTDENGKVQIGNLPLRTYYLVETQAPTGYIIDETEKVIEITQPYGKEKVTYDAKFKNTKKKTDVSVTKKWDDAKDQDGLRPDTIAVQLLANGEPVEQAVTLSANNEWANTWTNLDAYQSSGKVIDYSVKEVSVPKGYKSTVSKDDDNNIVVTNTHKPETTEVSVTKEWDDADNQDGVRPDTVTVNLLNDSEIETSAVLSKENDWTHTFSDLPKFADGEKLQYSVTENTAEQYSTEIKTTETDKGFNSVITNTYTPKETSATVTKVWQDGNNQDGNRPDSIMVQLSANGEAYGDPVAVTKENNWTHTWSGLDLKSKGQNINYTVEELDTPEEYEVSVNNEDHGNLMITNAYTPEVTEVSVTKEWDDADNQDGVRPDEVTINLLNGSEIETSAVLSKENDWTHTFSDLPKYANGTEIQYSVTENTAEQYSTEIKTTETDKGFNSVITNTYTPKETSATVTKVWQDGNNQDGNRPDSVMVQLSANGEAYGDPVAVTKENNWTHTWSGLDLKSKGQNINYTVEELDTPEEYEVSVNNEDHGNLMITNAYTPEVTEVSVTKEWDDADNQDGVRPDNVEINLLADGEVVKTSVLGPASEWAEEWAYTFTDLPVYKEGEEINYTVTENAVPDYTGEIRKVSEIGYEFVVTNSHTPDKTGVTVTKSWEDSNNQDGNRPDSIEVQLTANGENHQEPVVLTAEDDWTYTWTDLDMNSDGEAIKYSVTELNVPEEYEVSVDDEDHGNLIIKNSYAPELIEMSVQKVWDDKDDQDRVRPDKVEVNLLANGEKVKEAHITKETDWQHVFTDLPKYENGQEIVYTLTENSVDNYSLTSNEFNEETEVHELTNSYTPEETSVTATKNWQDADNQENDRPDTIKLQLIKVVDGEREAVESPVEVSVETDWTYTWTGLDKNADGEPIHYTVEEMIEEKHGSYEVTVNDEEKGNIIITNSRTYETDHKVVKNWDDQDNKHDKRPDSIDVQLFQNGEATGEPVTLSEDNNWTHKWESLEKYDQNNEAYAYTAKEVEVPKGYTADSKSNEESPNTTFITNTLDPIESADDGKDEGSGSDNGEESAGDQESNGDKEDTPDKDGTQDEGSTEAEEDAGDQGSNGNKADTPDKDSTGDQEGLPDTGIASSGNIAIIAAILLIAGASILYFTRRRS</sequence>
<feature type="compositionally biased region" description="Acidic residues" evidence="6">
    <location>
        <begin position="242"/>
        <end position="267"/>
    </location>
</feature>
<feature type="compositionally biased region" description="Basic and acidic residues" evidence="6">
    <location>
        <begin position="2414"/>
        <end position="2426"/>
    </location>
</feature>
<dbReference type="SUPFAM" id="SSF49478">
    <property type="entry name" value="Cna protein B-type domain"/>
    <property type="match status" value="10"/>
</dbReference>
<dbReference type="InterPro" id="IPR008456">
    <property type="entry name" value="Collagen-bd_dom"/>
</dbReference>
<keyword evidence="5" id="KW-0572">Peptidoglycan-anchor</keyword>
<dbReference type="Pfam" id="PF17802">
    <property type="entry name" value="SpaA"/>
    <property type="match status" value="1"/>
</dbReference>
<dbReference type="Pfam" id="PF05737">
    <property type="entry name" value="Collagen_bind"/>
    <property type="match status" value="5"/>
</dbReference>
<dbReference type="Pfam" id="PF00746">
    <property type="entry name" value="Gram_pos_anchor"/>
    <property type="match status" value="1"/>
</dbReference>
<dbReference type="Pfam" id="PF05738">
    <property type="entry name" value="Cna_B"/>
    <property type="match status" value="10"/>
</dbReference>
<keyword evidence="11" id="KW-1185">Reference proteome</keyword>
<feature type="compositionally biased region" description="Acidic residues" evidence="6">
    <location>
        <begin position="31"/>
        <end position="57"/>
    </location>
</feature>
<dbReference type="Gene3D" id="2.60.40.740">
    <property type="match status" value="6"/>
</dbReference>
<feature type="domain" description="Gram-positive cocci surface proteins LPxTG" evidence="9">
    <location>
        <begin position="2462"/>
        <end position="2495"/>
    </location>
</feature>
<keyword evidence="7" id="KW-0812">Transmembrane</keyword>
<feature type="transmembrane region" description="Helical" evidence="7">
    <location>
        <begin position="2473"/>
        <end position="2491"/>
    </location>
</feature>
<dbReference type="Pfam" id="PF17961">
    <property type="entry name" value="Big_8"/>
    <property type="match status" value="1"/>
</dbReference>
<dbReference type="PROSITE" id="PS50847">
    <property type="entry name" value="GRAM_POS_ANCHORING"/>
    <property type="match status" value="1"/>
</dbReference>
<evidence type="ECO:0000256" key="3">
    <source>
        <dbReference type="ARBA" id="ARBA00022525"/>
    </source>
</evidence>
<feature type="region of interest" description="Disordered" evidence="6">
    <location>
        <begin position="242"/>
        <end position="289"/>
    </location>
</feature>
<dbReference type="InterPro" id="IPR008454">
    <property type="entry name" value="Collagen-bd_Cna-like_B-typ_dom"/>
</dbReference>
<keyword evidence="3" id="KW-0964">Secreted</keyword>
<dbReference type="CDD" id="cd00222">
    <property type="entry name" value="CollagenBindB"/>
    <property type="match status" value="10"/>
</dbReference>
<dbReference type="Proteomes" id="UP001589740">
    <property type="component" value="Unassembled WGS sequence"/>
</dbReference>
<feature type="signal peptide" evidence="8">
    <location>
        <begin position="1"/>
        <end position="27"/>
    </location>
</feature>
<dbReference type="InterPro" id="IPR011252">
    <property type="entry name" value="Fibrogen-bd_dom1"/>
</dbReference>
<feature type="compositionally biased region" description="Basic and acidic residues" evidence="6">
    <location>
        <begin position="268"/>
        <end position="289"/>
    </location>
</feature>
<feature type="region of interest" description="Disordered" evidence="6">
    <location>
        <begin position="2366"/>
        <end position="2467"/>
    </location>
</feature>
<comment type="subcellular location">
    <subcellularLocation>
        <location evidence="1">Secreted</location>
        <location evidence="1">Cell wall</location>
        <topology evidence="1">Peptidoglycan-anchor</topology>
    </subcellularLocation>
</comment>
<evidence type="ECO:0000313" key="11">
    <source>
        <dbReference type="Proteomes" id="UP001589740"/>
    </source>
</evidence>
<feature type="compositionally biased region" description="Acidic residues" evidence="6">
    <location>
        <begin position="2430"/>
        <end position="2439"/>
    </location>
</feature>
<name>A0ABV5Z708_9STAP</name>
<dbReference type="Gene3D" id="2.60.40.1140">
    <property type="entry name" value="Collagen-binding surface protein Cna, B-type domain"/>
    <property type="match status" value="10"/>
</dbReference>
<dbReference type="InterPro" id="IPR041171">
    <property type="entry name" value="SDR_Ig"/>
</dbReference>
<evidence type="ECO:0000256" key="8">
    <source>
        <dbReference type="SAM" id="SignalP"/>
    </source>
</evidence>
<organism evidence="10 11">
    <name type="scientific">Salinicoccus siamensis</name>
    <dbReference type="NCBI Taxonomy" id="381830"/>
    <lineage>
        <taxon>Bacteria</taxon>
        <taxon>Bacillati</taxon>
        <taxon>Bacillota</taxon>
        <taxon>Bacilli</taxon>
        <taxon>Bacillales</taxon>
        <taxon>Staphylococcaceae</taxon>
        <taxon>Salinicoccus</taxon>
    </lineage>
</organism>
<dbReference type="InterPro" id="IPR019931">
    <property type="entry name" value="LPXTG_anchor"/>
</dbReference>
<feature type="compositionally biased region" description="Polar residues" evidence="6">
    <location>
        <begin position="2374"/>
        <end position="2385"/>
    </location>
</feature>
<evidence type="ECO:0000256" key="7">
    <source>
        <dbReference type="SAM" id="Phobius"/>
    </source>
</evidence>
<keyword evidence="2" id="KW-0134">Cell wall</keyword>
<dbReference type="InterPro" id="IPR008966">
    <property type="entry name" value="Adhesion_dom_sf"/>
</dbReference>
<keyword evidence="7" id="KW-0472">Membrane</keyword>
<evidence type="ECO:0000256" key="4">
    <source>
        <dbReference type="ARBA" id="ARBA00022729"/>
    </source>
</evidence>
<feature type="chain" id="PRO_5046083753" evidence="8">
    <location>
        <begin position="28"/>
        <end position="2495"/>
    </location>
</feature>
<dbReference type="NCBIfam" id="TIGR01167">
    <property type="entry name" value="LPXTG_anchor"/>
    <property type="match status" value="1"/>
</dbReference>
<reference evidence="10 11" key="1">
    <citation type="submission" date="2024-09" db="EMBL/GenBank/DDBJ databases">
        <authorList>
            <person name="Sun Q."/>
            <person name="Mori K."/>
        </authorList>
    </citation>
    <scope>NUCLEOTIDE SEQUENCE [LARGE SCALE GENOMIC DNA]</scope>
    <source>
        <strain evidence="10 11">JCM 12822</strain>
    </source>
</reference>
<evidence type="ECO:0000259" key="9">
    <source>
        <dbReference type="PROSITE" id="PS50847"/>
    </source>
</evidence>
<dbReference type="Gene3D" id="2.60.40.10">
    <property type="entry name" value="Immunoglobulins"/>
    <property type="match status" value="1"/>
</dbReference>
<protein>
    <submittedName>
        <fullName evidence="10">Cna B-type domain-containing protein</fullName>
    </submittedName>
</protein>
<dbReference type="RefSeq" id="WP_380570845.1">
    <property type="nucleotide sequence ID" value="NZ_JBHMAH010000030.1"/>
</dbReference>
<feature type="compositionally biased region" description="Basic and acidic residues" evidence="6">
    <location>
        <begin position="79"/>
        <end position="102"/>
    </location>
</feature>
<keyword evidence="7" id="KW-1133">Transmembrane helix</keyword>
<accession>A0ABV5Z708</accession>
<dbReference type="InterPro" id="IPR013783">
    <property type="entry name" value="Ig-like_fold"/>
</dbReference>
<dbReference type="EMBL" id="JBHMAH010000030">
    <property type="protein sequence ID" value="MFB9861274.1"/>
    <property type="molecule type" value="Genomic_DNA"/>
</dbReference>